<accession>A0A8J7NT29</accession>
<dbReference type="PROSITE" id="PS50158">
    <property type="entry name" value="ZF_CCHC"/>
    <property type="match status" value="3"/>
</dbReference>
<dbReference type="SUPFAM" id="SSF57756">
    <property type="entry name" value="Retrovirus zinc finger-like domains"/>
    <property type="match status" value="1"/>
</dbReference>
<sequence>MRDTVRFVLKNLEVGKRFLVRDVFEKEILYKVFGIKAEDTFCLQDFPAKGILNLTLISSATCNRVWKKAIVLKDEEPLSFFLLEPLFAREVRPLYVQMHNPFVPEAEIVCFLKRYVDVVSAGRKMIDPERFWSGKRQFLVRFRAKGSEAGGVVHPPATFSIGPNRGFLHYSGMPAGCRICGELGHLAAKCGAVVCRRCGELGHATSGCTKRVVCNLCGDPGHLYRACPQRERTYAAAVTEQRGPGEGPKLIVTVDQQEAKEVDPSSDDLNAMASVSDNQKGSDTEEDRMSTSSGVQNLREQEVEQEEAVPPSRVSGLLGEVGLGSKEVSGRSPAQCSAVSGYSTVSDVSVGARLEKTLAMVKGLAEGSSWAGEGSDEEKWEVQDTGVKRKGKRKQVRGEAEPKVKEGRVNGGDPNPFEVLEEGGLEVESEAGADSVEAPDQKGTSEVVMGVECTEGSKTGEESKTGEGTEGEGGKEAVGGKSFFGKARMSKSLRAKLTAWWSKRKQRVLSMYKVPDWANKYVGTEFKAMQVLEMDDEAYMDLCSEGELLIKGSRKLETQYKNVCIEYILKDHFLVGIRALGEFEWECAQCIASFDKWFGFIVLEDEEEGELE</sequence>
<feature type="domain" description="CCHC-type" evidence="3">
    <location>
        <begin position="177"/>
        <end position="190"/>
    </location>
</feature>
<evidence type="ECO:0000259" key="3">
    <source>
        <dbReference type="PROSITE" id="PS50158"/>
    </source>
</evidence>
<gene>
    <name evidence="4" type="primary">Zcchc3_112</name>
    <name evidence="4" type="ORF">GTO95_0013727</name>
</gene>
<protein>
    <submittedName>
        <fullName evidence="4">ZCHC3 protein</fullName>
    </submittedName>
</protein>
<dbReference type="Pfam" id="PF23057">
    <property type="entry name" value="RBD_ZCCHC3_1st"/>
    <property type="match status" value="1"/>
</dbReference>
<dbReference type="SMART" id="SM00343">
    <property type="entry name" value="ZnF_C2HC"/>
    <property type="match status" value="3"/>
</dbReference>
<dbReference type="EMBL" id="JAAWVO010033640">
    <property type="protein sequence ID" value="MBN3317011.1"/>
    <property type="molecule type" value="Genomic_DNA"/>
</dbReference>
<feature type="domain" description="CCHC-type" evidence="3">
    <location>
        <begin position="195"/>
        <end position="210"/>
    </location>
</feature>
<dbReference type="PANTHER" id="PTHR46486:SF1">
    <property type="entry name" value="CCHC-TYPE DOMAIN-CONTAINING PROTEIN"/>
    <property type="match status" value="1"/>
</dbReference>
<dbReference type="GO" id="GO:0003676">
    <property type="term" value="F:nucleic acid binding"/>
    <property type="evidence" value="ECO:0007669"/>
    <property type="project" value="InterPro"/>
</dbReference>
<feature type="region of interest" description="Disordered" evidence="2">
    <location>
        <begin position="368"/>
        <end position="419"/>
    </location>
</feature>
<keyword evidence="1" id="KW-0479">Metal-binding</keyword>
<feature type="region of interest" description="Disordered" evidence="2">
    <location>
        <begin position="454"/>
        <end position="479"/>
    </location>
</feature>
<dbReference type="InterPro" id="IPR057811">
    <property type="entry name" value="RBD_ZCCHC3_2nd"/>
</dbReference>
<evidence type="ECO:0000313" key="5">
    <source>
        <dbReference type="Proteomes" id="UP000736164"/>
    </source>
</evidence>
<name>A0A8J7NT29_ATRSP</name>
<feature type="non-terminal residue" evidence="4">
    <location>
        <position position="612"/>
    </location>
</feature>
<dbReference type="Pfam" id="PF23058">
    <property type="entry name" value="RBD_ZCCHC3_2nd"/>
    <property type="match status" value="1"/>
</dbReference>
<reference evidence="4" key="1">
    <citation type="journal article" date="2021" name="Cell">
        <title>Tracing the genetic footprints of vertebrate landing in non-teleost ray-finned fishes.</title>
        <authorList>
            <person name="Bi X."/>
            <person name="Wang K."/>
            <person name="Yang L."/>
            <person name="Pan H."/>
            <person name="Jiang H."/>
            <person name="Wei Q."/>
            <person name="Fang M."/>
            <person name="Yu H."/>
            <person name="Zhu C."/>
            <person name="Cai Y."/>
            <person name="He Y."/>
            <person name="Gan X."/>
            <person name="Zeng H."/>
            <person name="Yu D."/>
            <person name="Zhu Y."/>
            <person name="Jiang H."/>
            <person name="Qiu Q."/>
            <person name="Yang H."/>
            <person name="Zhang Y.E."/>
            <person name="Wang W."/>
            <person name="Zhu M."/>
            <person name="He S."/>
            <person name="Zhang G."/>
        </authorList>
    </citation>
    <scope>NUCLEOTIDE SEQUENCE</scope>
    <source>
        <strain evidence="4">Allg_001</strain>
    </source>
</reference>
<feature type="region of interest" description="Disordered" evidence="2">
    <location>
        <begin position="258"/>
        <end position="316"/>
    </location>
</feature>
<feature type="compositionally biased region" description="Basic and acidic residues" evidence="2">
    <location>
        <begin position="458"/>
        <end position="475"/>
    </location>
</feature>
<dbReference type="InterPro" id="IPR036875">
    <property type="entry name" value="Znf_CCHC_sf"/>
</dbReference>
<keyword evidence="1" id="KW-0863">Zinc-finger</keyword>
<dbReference type="InterPro" id="IPR001878">
    <property type="entry name" value="Znf_CCHC"/>
</dbReference>
<comment type="caution">
    <text evidence="4">The sequence shown here is derived from an EMBL/GenBank/DDBJ whole genome shotgun (WGS) entry which is preliminary data.</text>
</comment>
<feature type="compositionally biased region" description="Basic and acidic residues" evidence="2">
    <location>
        <begin position="280"/>
        <end position="289"/>
    </location>
</feature>
<evidence type="ECO:0000256" key="1">
    <source>
        <dbReference type="PROSITE-ProRule" id="PRU00047"/>
    </source>
</evidence>
<dbReference type="AlphaFoldDB" id="A0A8J7NT29"/>
<proteinExistence type="predicted"/>
<dbReference type="GO" id="GO:0008270">
    <property type="term" value="F:zinc ion binding"/>
    <property type="evidence" value="ECO:0007669"/>
    <property type="project" value="UniProtKB-KW"/>
</dbReference>
<evidence type="ECO:0000256" key="2">
    <source>
        <dbReference type="SAM" id="MobiDB-lite"/>
    </source>
</evidence>
<feature type="non-terminal residue" evidence="4">
    <location>
        <position position="1"/>
    </location>
</feature>
<keyword evidence="1" id="KW-0862">Zinc</keyword>
<dbReference type="Gene3D" id="4.10.60.10">
    <property type="entry name" value="Zinc finger, CCHC-type"/>
    <property type="match status" value="1"/>
</dbReference>
<feature type="domain" description="CCHC-type" evidence="3">
    <location>
        <begin position="214"/>
        <end position="229"/>
    </location>
</feature>
<dbReference type="PANTHER" id="PTHR46486">
    <property type="entry name" value="CCHC-TYPE DOMAIN-CONTAINING PROTEIN"/>
    <property type="match status" value="1"/>
</dbReference>
<dbReference type="Proteomes" id="UP000736164">
    <property type="component" value="Unassembled WGS sequence"/>
</dbReference>
<evidence type="ECO:0000313" key="4">
    <source>
        <dbReference type="EMBL" id="MBN3317011.1"/>
    </source>
</evidence>
<organism evidence="4 5">
    <name type="scientific">Atractosteus spatula</name>
    <name type="common">Alligator gar</name>
    <name type="synonym">Lepisosteus spatula</name>
    <dbReference type="NCBI Taxonomy" id="7917"/>
    <lineage>
        <taxon>Eukaryota</taxon>
        <taxon>Metazoa</taxon>
        <taxon>Chordata</taxon>
        <taxon>Craniata</taxon>
        <taxon>Vertebrata</taxon>
        <taxon>Euteleostomi</taxon>
        <taxon>Actinopterygii</taxon>
        <taxon>Neopterygii</taxon>
        <taxon>Holostei</taxon>
        <taxon>Semionotiformes</taxon>
        <taxon>Lepisosteidae</taxon>
        <taxon>Atractosteus</taxon>
    </lineage>
</organism>
<dbReference type="InterPro" id="IPR057810">
    <property type="entry name" value="RBD_ZCCHC3_1st"/>
</dbReference>
<keyword evidence="5" id="KW-1185">Reference proteome</keyword>
<feature type="compositionally biased region" description="Basic and acidic residues" evidence="2">
    <location>
        <begin position="396"/>
        <end position="408"/>
    </location>
</feature>